<dbReference type="Pfam" id="PF00707">
    <property type="entry name" value="IF3_C"/>
    <property type="match status" value="1"/>
</dbReference>
<name>A0A835K4D0_9ROSI</name>
<reference evidence="7 8" key="1">
    <citation type="submission" date="2020-10" db="EMBL/GenBank/DDBJ databases">
        <title>Plant Genome Project.</title>
        <authorList>
            <person name="Zhang R.-G."/>
        </authorList>
    </citation>
    <scope>NUCLEOTIDE SEQUENCE [LARGE SCALE GENOMIC DNA]</scope>
    <source>
        <strain evidence="7">FAFU-HL-1</strain>
        <tissue evidence="7">Leaf</tissue>
    </source>
</reference>
<dbReference type="GO" id="GO:0032790">
    <property type="term" value="P:ribosome disassembly"/>
    <property type="evidence" value="ECO:0007669"/>
    <property type="project" value="TreeGrafter"/>
</dbReference>
<keyword evidence="3 4" id="KW-0648">Protein biosynthesis</keyword>
<comment type="similarity">
    <text evidence="1 4">Belongs to the IF-3 family.</text>
</comment>
<keyword evidence="8" id="KW-1185">Reference proteome</keyword>
<dbReference type="GO" id="GO:0009507">
    <property type="term" value="C:chloroplast"/>
    <property type="evidence" value="ECO:0007669"/>
    <property type="project" value="UniProtKB-SubCell"/>
</dbReference>
<dbReference type="InterPro" id="IPR019813">
    <property type="entry name" value="Translation_initiation_fac3_CS"/>
</dbReference>
<dbReference type="OrthoDB" id="21573at2759"/>
<dbReference type="AlphaFoldDB" id="A0A835K4D0"/>
<comment type="caution">
    <text evidence="7">The sequence shown here is derived from an EMBL/GenBank/DDBJ whole genome shotgun (WGS) entry which is preliminary data.</text>
</comment>
<dbReference type="InterPro" id="IPR036787">
    <property type="entry name" value="T_IF-3_N_sf"/>
</dbReference>
<evidence type="ECO:0000256" key="4">
    <source>
        <dbReference type="RuleBase" id="RU000646"/>
    </source>
</evidence>
<dbReference type="FunFam" id="3.30.110.10:FF:000003">
    <property type="entry name" value="Translation initiation factor IF-3"/>
    <property type="match status" value="1"/>
</dbReference>
<dbReference type="InterPro" id="IPR019815">
    <property type="entry name" value="Translation_initiation_fac_3_C"/>
</dbReference>
<protein>
    <recommendedName>
        <fullName evidence="4">Translation initiation factor IF-3</fullName>
    </recommendedName>
</protein>
<keyword evidence="2 4" id="KW-0396">Initiation factor</keyword>
<dbReference type="PROSITE" id="PS00938">
    <property type="entry name" value="IF3"/>
    <property type="match status" value="1"/>
</dbReference>
<evidence type="ECO:0000256" key="2">
    <source>
        <dbReference type="ARBA" id="ARBA00022540"/>
    </source>
</evidence>
<dbReference type="GO" id="GO:0003743">
    <property type="term" value="F:translation initiation factor activity"/>
    <property type="evidence" value="ECO:0007669"/>
    <property type="project" value="UniProtKB-KW"/>
</dbReference>
<dbReference type="Gene3D" id="3.10.20.80">
    <property type="entry name" value="Translation initiation factor 3 (IF-3), N-terminal domain"/>
    <property type="match status" value="1"/>
</dbReference>
<dbReference type="PANTHER" id="PTHR10938:SF0">
    <property type="entry name" value="TRANSLATION INITIATION FACTOR IF-3, MITOCHONDRIAL"/>
    <property type="match status" value="1"/>
</dbReference>
<dbReference type="SUPFAM" id="SSF55200">
    <property type="entry name" value="Translation initiation factor IF3, C-terminal domain"/>
    <property type="match status" value="1"/>
</dbReference>
<evidence type="ECO:0000313" key="7">
    <source>
        <dbReference type="EMBL" id="KAF9680638.1"/>
    </source>
</evidence>
<comment type="subunit">
    <text evidence="4">Monomer.</text>
</comment>
<dbReference type="SUPFAM" id="SSF54364">
    <property type="entry name" value="Translation initiation factor IF3, N-terminal domain"/>
    <property type="match status" value="1"/>
</dbReference>
<sequence length="342" mass="39005">MAGITSTSGSTSCIPLITRTAATKTTPYILSLSALESRLFGLQFHSPSLSKPDSSTSTSLLYTSPSLVITSRYGGPRYYGDSRRARKSDSDDDQALDISRNRSAIVRLIDQQQNMVGVLSVREAIQMAEDAELDLVIVSPDAEPPVVKIMDYNKFRYEQQKKRREQQKKSAANRMNLKQLKMGYNIDQHDYDVRLRAARKFLKDGDKVKVKVNLKGRENEFRNTAIELIRRFQNDVGELATEESKNFRDRNIFISLVPNKAIPQNRPRTRTSQQQMKYQLAKGMERGLMGLSRTRRGMLVEILGPWADIDKDCSRTRLLLANKNRAWQQRWGEVTKDKGPVK</sequence>
<feature type="domain" description="Translation initiation factor 3 N-terminal" evidence="6">
    <location>
        <begin position="103"/>
        <end position="166"/>
    </location>
</feature>
<dbReference type="InterPro" id="IPR036788">
    <property type="entry name" value="T_IF-3_C_sf"/>
</dbReference>
<dbReference type="InterPro" id="IPR019814">
    <property type="entry name" value="Translation_initiation_fac_3_N"/>
</dbReference>
<dbReference type="Gene3D" id="3.30.110.10">
    <property type="entry name" value="Translation initiation factor 3 (IF-3), C-terminal domain"/>
    <property type="match status" value="1"/>
</dbReference>
<gene>
    <name evidence="7" type="ORF">SADUNF_Sadunf06G0142400</name>
</gene>
<dbReference type="PANTHER" id="PTHR10938">
    <property type="entry name" value="TRANSLATION INITIATION FACTOR IF-3"/>
    <property type="match status" value="1"/>
</dbReference>
<accession>A0A835K4D0</accession>
<evidence type="ECO:0000313" key="8">
    <source>
        <dbReference type="Proteomes" id="UP000657918"/>
    </source>
</evidence>
<evidence type="ECO:0000256" key="1">
    <source>
        <dbReference type="ARBA" id="ARBA00005439"/>
    </source>
</evidence>
<evidence type="ECO:0000256" key="3">
    <source>
        <dbReference type="ARBA" id="ARBA00022917"/>
    </source>
</evidence>
<comment type="subcellular location">
    <subcellularLocation>
        <location evidence="4">Plastid</location>
        <location evidence="4">Chloroplast</location>
    </subcellularLocation>
</comment>
<evidence type="ECO:0000259" key="5">
    <source>
        <dbReference type="Pfam" id="PF00707"/>
    </source>
</evidence>
<feature type="domain" description="Translation initiation factor 3 C-terminal" evidence="5">
    <location>
        <begin position="176"/>
        <end position="259"/>
    </location>
</feature>
<dbReference type="InterPro" id="IPR001288">
    <property type="entry name" value="Translation_initiation_fac_3"/>
</dbReference>
<proteinExistence type="inferred from homology"/>
<dbReference type="NCBIfam" id="TIGR00168">
    <property type="entry name" value="infC"/>
    <property type="match status" value="1"/>
</dbReference>
<organism evidence="7 8">
    <name type="scientific">Salix dunnii</name>
    <dbReference type="NCBI Taxonomy" id="1413687"/>
    <lineage>
        <taxon>Eukaryota</taxon>
        <taxon>Viridiplantae</taxon>
        <taxon>Streptophyta</taxon>
        <taxon>Embryophyta</taxon>
        <taxon>Tracheophyta</taxon>
        <taxon>Spermatophyta</taxon>
        <taxon>Magnoliopsida</taxon>
        <taxon>eudicotyledons</taxon>
        <taxon>Gunneridae</taxon>
        <taxon>Pentapetalae</taxon>
        <taxon>rosids</taxon>
        <taxon>fabids</taxon>
        <taxon>Malpighiales</taxon>
        <taxon>Salicaceae</taxon>
        <taxon>Saliceae</taxon>
        <taxon>Salix</taxon>
    </lineage>
</organism>
<dbReference type="GO" id="GO:0043022">
    <property type="term" value="F:ribosome binding"/>
    <property type="evidence" value="ECO:0007669"/>
    <property type="project" value="TreeGrafter"/>
</dbReference>
<dbReference type="Pfam" id="PF05198">
    <property type="entry name" value="IF3_N"/>
    <property type="match status" value="1"/>
</dbReference>
<evidence type="ECO:0000259" key="6">
    <source>
        <dbReference type="Pfam" id="PF05198"/>
    </source>
</evidence>
<comment type="function">
    <text evidence="4">IF-3 binds to the 30S ribosomal subunit and shifts the equilibrium between 70S ribosomes and their 50S and 30S subunits in favor of the free subunits, thus enhancing the availability of 30S subunits on which protein synthesis initiation begins.</text>
</comment>
<dbReference type="Proteomes" id="UP000657918">
    <property type="component" value="Unassembled WGS sequence"/>
</dbReference>
<dbReference type="EMBL" id="JADGMS010000006">
    <property type="protein sequence ID" value="KAF9680638.1"/>
    <property type="molecule type" value="Genomic_DNA"/>
</dbReference>
<dbReference type="HAMAP" id="MF_00080">
    <property type="entry name" value="IF_3"/>
    <property type="match status" value="1"/>
</dbReference>